<keyword evidence="6" id="KW-0539">Nucleus</keyword>
<dbReference type="CDD" id="cd22325">
    <property type="entry name" value="ERCC1_C-like"/>
    <property type="match status" value="1"/>
</dbReference>
<comment type="subcellular location">
    <subcellularLocation>
        <location evidence="1">Nucleus</location>
    </subcellularLocation>
</comment>
<evidence type="ECO:0000256" key="2">
    <source>
        <dbReference type="ARBA" id="ARBA00008283"/>
    </source>
</evidence>
<dbReference type="FunFam" id="3.40.50.10130:FF:000001">
    <property type="entry name" value="DNA excision repair protein ERCC-1"/>
    <property type="match status" value="1"/>
</dbReference>
<evidence type="ECO:0000259" key="7">
    <source>
        <dbReference type="Pfam" id="PF03834"/>
    </source>
</evidence>
<dbReference type="GO" id="GO:0000110">
    <property type="term" value="C:nucleotide-excision repair factor 1 complex"/>
    <property type="evidence" value="ECO:0007669"/>
    <property type="project" value="TreeGrafter"/>
</dbReference>
<dbReference type="GO" id="GO:0006302">
    <property type="term" value="P:double-strand break repair"/>
    <property type="evidence" value="ECO:0007669"/>
    <property type="project" value="UniProtKB-ARBA"/>
</dbReference>
<comment type="similarity">
    <text evidence="2">Belongs to the ERCC1/RAD10/SWI10 family.</text>
</comment>
<organism evidence="8 9">
    <name type="scientific">Romanomermis culicivorax</name>
    <name type="common">Nematode worm</name>
    <dbReference type="NCBI Taxonomy" id="13658"/>
    <lineage>
        <taxon>Eukaryota</taxon>
        <taxon>Metazoa</taxon>
        <taxon>Ecdysozoa</taxon>
        <taxon>Nematoda</taxon>
        <taxon>Enoplea</taxon>
        <taxon>Dorylaimia</taxon>
        <taxon>Mermithida</taxon>
        <taxon>Mermithoidea</taxon>
        <taxon>Mermithidae</taxon>
        <taxon>Romanomermis</taxon>
    </lineage>
</organism>
<dbReference type="OMA" id="PHCVLVH"/>
<evidence type="ECO:0000256" key="3">
    <source>
        <dbReference type="ARBA" id="ARBA00022763"/>
    </source>
</evidence>
<dbReference type="AlphaFoldDB" id="A0A915HKH0"/>
<dbReference type="GO" id="GO:0070522">
    <property type="term" value="C:ERCC4-ERCC1 complex"/>
    <property type="evidence" value="ECO:0007669"/>
    <property type="project" value="TreeGrafter"/>
</dbReference>
<dbReference type="InterPro" id="IPR011335">
    <property type="entry name" value="Restrct_endonuc-II-like"/>
</dbReference>
<dbReference type="InterPro" id="IPR004579">
    <property type="entry name" value="ERCC1/RAD10/SWI10"/>
</dbReference>
<dbReference type="SUPFAM" id="SSF52980">
    <property type="entry name" value="Restriction endonuclease-like"/>
    <property type="match status" value="1"/>
</dbReference>
<evidence type="ECO:0000313" key="9">
    <source>
        <dbReference type="WBParaSite" id="nRc.2.0.1.t02164-RA"/>
    </source>
</evidence>
<evidence type="ECO:0000313" key="8">
    <source>
        <dbReference type="Proteomes" id="UP000887565"/>
    </source>
</evidence>
<reference evidence="9" key="1">
    <citation type="submission" date="2022-11" db="UniProtKB">
        <authorList>
            <consortium name="WormBaseParasite"/>
        </authorList>
    </citation>
    <scope>IDENTIFICATION</scope>
</reference>
<keyword evidence="8" id="KW-1185">Reference proteome</keyword>
<accession>A0A915HKH0</accession>
<name>A0A915HKH0_ROMCU</name>
<dbReference type="Gene3D" id="3.40.50.10130">
    <property type="match status" value="1"/>
</dbReference>
<keyword evidence="3" id="KW-0227">DNA damage</keyword>
<dbReference type="PANTHER" id="PTHR12749:SF0">
    <property type="entry name" value="DNA EXCISION REPAIR PROTEIN ERCC-1"/>
    <property type="match status" value="1"/>
</dbReference>
<keyword evidence="5" id="KW-0234">DNA repair</keyword>
<feature type="domain" description="ERCC1-like central" evidence="7">
    <location>
        <begin position="39"/>
        <end position="152"/>
    </location>
</feature>
<protein>
    <submittedName>
        <fullName evidence="9">DNA excision repair protein ERCC-1</fullName>
    </submittedName>
</protein>
<dbReference type="NCBIfam" id="TIGR00597">
    <property type="entry name" value="rad10"/>
    <property type="match status" value="1"/>
</dbReference>
<keyword evidence="4" id="KW-0238">DNA-binding</keyword>
<dbReference type="GO" id="GO:0003684">
    <property type="term" value="F:damaged DNA binding"/>
    <property type="evidence" value="ECO:0007669"/>
    <property type="project" value="InterPro"/>
</dbReference>
<dbReference type="GO" id="GO:0070914">
    <property type="term" value="P:UV-damage excision repair"/>
    <property type="evidence" value="ECO:0007669"/>
    <property type="project" value="TreeGrafter"/>
</dbReference>
<dbReference type="Pfam" id="PF14520">
    <property type="entry name" value="HHH_5"/>
    <property type="match status" value="1"/>
</dbReference>
<dbReference type="InterPro" id="IPR010994">
    <property type="entry name" value="RuvA_2-like"/>
</dbReference>
<dbReference type="WBParaSite" id="nRc.2.0.1.t02164-RA">
    <property type="protein sequence ID" value="nRc.2.0.1.t02164-RA"/>
    <property type="gene ID" value="nRc.2.0.1.g02164"/>
</dbReference>
<dbReference type="InterPro" id="IPR047260">
    <property type="entry name" value="ERCC1-like_central_dom"/>
</dbReference>
<dbReference type="GO" id="GO:0006312">
    <property type="term" value="P:mitotic recombination"/>
    <property type="evidence" value="ECO:0007669"/>
    <property type="project" value="TreeGrafter"/>
</dbReference>
<evidence type="ECO:0000256" key="1">
    <source>
        <dbReference type="ARBA" id="ARBA00004123"/>
    </source>
</evidence>
<dbReference type="Pfam" id="PF03834">
    <property type="entry name" value="Rad10"/>
    <property type="match status" value="1"/>
</dbReference>
<dbReference type="Proteomes" id="UP000887565">
    <property type="component" value="Unplaced"/>
</dbReference>
<proteinExistence type="inferred from homology"/>
<evidence type="ECO:0000256" key="4">
    <source>
        <dbReference type="ARBA" id="ARBA00023125"/>
    </source>
</evidence>
<evidence type="ECO:0000256" key="5">
    <source>
        <dbReference type="ARBA" id="ARBA00023204"/>
    </source>
</evidence>
<dbReference type="GO" id="GO:0003697">
    <property type="term" value="F:single-stranded DNA binding"/>
    <property type="evidence" value="ECO:0007669"/>
    <property type="project" value="TreeGrafter"/>
</dbReference>
<dbReference type="SUPFAM" id="SSF47781">
    <property type="entry name" value="RuvA domain 2-like"/>
    <property type="match status" value="1"/>
</dbReference>
<evidence type="ECO:0000256" key="6">
    <source>
        <dbReference type="ARBA" id="ARBA00023242"/>
    </source>
</evidence>
<dbReference type="PANTHER" id="PTHR12749">
    <property type="entry name" value="EXCISION REPAIR CROSS-COMPLEMENTING 1 ERCC1"/>
    <property type="match status" value="1"/>
</dbReference>
<dbReference type="Gene3D" id="1.10.150.20">
    <property type="entry name" value="5' to 3' exonuclease, C-terminal subdomain"/>
    <property type="match status" value="1"/>
</dbReference>
<sequence>MDQKKHFEVPMIDDDDSEISERQFSKFRSNSTSTSKRSVIVSGRQKGNPLLRFLRNVPWEWGDIPGDYQIGASCCLLFLSAKYHKLHSEYIHQRFKKIGKTFANQILLFLIDVEEPKDVLREMNSMCFLTDCWTLILCWSYEECAEYVESLKIYENKPTEFLMVNEKTAKNEKPDDFSILVDLLTTIRSVTKTDAENLIDAFGSLINIVEASVEQLALCKGVGLLKAKRIYDAFGQPFSSKNPANDVDLAIKEVELDNFDAEIDD</sequence>